<comment type="catalytic activity">
    <reaction evidence="9">
        <text>L-ornithine + NADPH + O2 = N(5)-hydroxy-L-ornithine + NADP(+) + H2O</text>
        <dbReference type="Rhea" id="RHEA:41508"/>
        <dbReference type="ChEBI" id="CHEBI:15377"/>
        <dbReference type="ChEBI" id="CHEBI:15379"/>
        <dbReference type="ChEBI" id="CHEBI:46911"/>
        <dbReference type="ChEBI" id="CHEBI:57783"/>
        <dbReference type="ChEBI" id="CHEBI:58349"/>
        <dbReference type="ChEBI" id="CHEBI:78275"/>
        <dbReference type="EC" id="1.14.13.196"/>
    </reaction>
</comment>
<protein>
    <recommendedName>
        <fullName evidence="4">L-ornithine N(5)-monooxygenase [NAD(P)H]</fullName>
        <ecNumber evidence="4">1.14.13.196</ecNumber>
    </recommendedName>
</protein>
<keyword evidence="5" id="KW-0285">Flavoprotein</keyword>
<comment type="pathway">
    <text evidence="2">Siderophore biosynthesis.</text>
</comment>
<keyword evidence="11" id="KW-0732">Signal</keyword>
<comment type="similarity">
    <text evidence="3">Belongs to the lysine N(6)-hydroxylase/L-ornithine N(5)-oxygenase family.</text>
</comment>
<gene>
    <name evidence="12" type="ORF">OAUR00152_LOCUS41087</name>
</gene>
<comment type="cofactor">
    <cofactor evidence="1">
        <name>FAD</name>
        <dbReference type="ChEBI" id="CHEBI:57692"/>
    </cofactor>
</comment>
<feature type="chain" id="PRO_5030977999" description="L-ornithine N(5)-monooxygenase [NAD(P)H]" evidence="11">
    <location>
        <begin position="35"/>
        <end position="477"/>
    </location>
</feature>
<dbReference type="EC" id="1.14.13.196" evidence="4"/>
<evidence type="ECO:0000313" key="12">
    <source>
        <dbReference type="EMBL" id="CAE2287260.1"/>
    </source>
</evidence>
<organism evidence="12">
    <name type="scientific">Odontella aurita</name>
    <dbReference type="NCBI Taxonomy" id="265563"/>
    <lineage>
        <taxon>Eukaryota</taxon>
        <taxon>Sar</taxon>
        <taxon>Stramenopiles</taxon>
        <taxon>Ochrophyta</taxon>
        <taxon>Bacillariophyta</taxon>
        <taxon>Mediophyceae</taxon>
        <taxon>Biddulphiophycidae</taxon>
        <taxon>Eupodiscales</taxon>
        <taxon>Odontellaceae</taxon>
        <taxon>Odontella</taxon>
    </lineage>
</organism>
<keyword evidence="6" id="KW-0274">FAD</keyword>
<sequence length="477" mass="51915">MDTISSTKSSKRLSFTLFFLPILLLIFHTVLVDALSVGASRGGAPSAAVKETRWVVVGGGPHGVHIAARLLEEGGVSRGDLAIVDDEDQLLVKWKRRTMATGMAYLRSSSSYHLDVEEDALRNYAKKSKMVDGRSLFAPDYKRPLLELFNQHCDHVVDKFDLGDVHVQGTVTQVEPFEDYVRIFITESSGDVLECRAENVVLALGNDSPAYPTWVCHSAIKSGKIRHIFDEEPPAPSTHENSDRHSSIAVVGGGISGAHLALKLSREMGPCATVHMICRHDLREQQFDTHQDWMMDSDAAKRSQAGGGQGIPECQRHFSSLNSFAERRVVISQERKAGTISASVSRGKGGLRYAIRDERIHWHKAEVSGMTEDDDGVVLSLSSGEEVRVSRVLLATGFGKRPPGGDLINAIADSAGLKLCSCGYPAPDRNLRWHKHIFVAGALAELELGPSARNIAGGRLASERIVAAAKDGEAPRL</sequence>
<keyword evidence="8" id="KW-0560">Oxidoreductase</keyword>
<feature type="signal peptide" evidence="11">
    <location>
        <begin position="1"/>
        <end position="34"/>
    </location>
</feature>
<proteinExistence type="inferred from homology"/>
<dbReference type="InterPro" id="IPR025700">
    <property type="entry name" value="Lys/Orn_oxygenase"/>
</dbReference>
<dbReference type="PRINTS" id="PR00368">
    <property type="entry name" value="FADPNR"/>
</dbReference>
<dbReference type="Gene3D" id="3.50.50.60">
    <property type="entry name" value="FAD/NAD(P)-binding domain"/>
    <property type="match status" value="1"/>
</dbReference>
<reference evidence="12" key="1">
    <citation type="submission" date="2021-01" db="EMBL/GenBank/DDBJ databases">
        <authorList>
            <person name="Corre E."/>
            <person name="Pelletier E."/>
            <person name="Niang G."/>
            <person name="Scheremetjew M."/>
            <person name="Finn R."/>
            <person name="Kale V."/>
            <person name="Holt S."/>
            <person name="Cochrane G."/>
            <person name="Meng A."/>
            <person name="Brown T."/>
            <person name="Cohen L."/>
        </authorList>
    </citation>
    <scope>NUCLEOTIDE SEQUENCE</scope>
    <source>
        <strain evidence="12">Isolate 1302-5</strain>
    </source>
</reference>
<evidence type="ECO:0000256" key="9">
    <source>
        <dbReference type="ARBA" id="ARBA00047598"/>
    </source>
</evidence>
<evidence type="ECO:0000256" key="1">
    <source>
        <dbReference type="ARBA" id="ARBA00001974"/>
    </source>
</evidence>
<comment type="catalytic activity">
    <reaction evidence="10">
        <text>L-ornithine + NADH + O2 = N(5)-hydroxy-L-ornithine + NAD(+) + H2O</text>
        <dbReference type="Rhea" id="RHEA:41512"/>
        <dbReference type="ChEBI" id="CHEBI:15377"/>
        <dbReference type="ChEBI" id="CHEBI:15379"/>
        <dbReference type="ChEBI" id="CHEBI:46911"/>
        <dbReference type="ChEBI" id="CHEBI:57540"/>
        <dbReference type="ChEBI" id="CHEBI:57945"/>
        <dbReference type="ChEBI" id="CHEBI:78275"/>
        <dbReference type="EC" id="1.14.13.196"/>
    </reaction>
</comment>
<dbReference type="PANTHER" id="PTHR38663:SF1">
    <property type="entry name" value="L-ORNITHINE N(5)-MONOOXYGENASE"/>
    <property type="match status" value="1"/>
</dbReference>
<evidence type="ECO:0000256" key="7">
    <source>
        <dbReference type="ARBA" id="ARBA00022857"/>
    </source>
</evidence>
<dbReference type="AlphaFoldDB" id="A0A7S4K8P4"/>
<evidence type="ECO:0000256" key="3">
    <source>
        <dbReference type="ARBA" id="ARBA00007588"/>
    </source>
</evidence>
<dbReference type="InterPro" id="IPR036188">
    <property type="entry name" value="FAD/NAD-bd_sf"/>
</dbReference>
<evidence type="ECO:0000256" key="11">
    <source>
        <dbReference type="SAM" id="SignalP"/>
    </source>
</evidence>
<evidence type="ECO:0000256" key="5">
    <source>
        <dbReference type="ARBA" id="ARBA00022630"/>
    </source>
</evidence>
<evidence type="ECO:0000256" key="4">
    <source>
        <dbReference type="ARBA" id="ARBA00012881"/>
    </source>
</evidence>
<evidence type="ECO:0000256" key="8">
    <source>
        <dbReference type="ARBA" id="ARBA00023002"/>
    </source>
</evidence>
<name>A0A7S4K8P4_9STRA</name>
<dbReference type="PANTHER" id="PTHR38663">
    <property type="match status" value="1"/>
</dbReference>
<dbReference type="SUPFAM" id="SSF51905">
    <property type="entry name" value="FAD/NAD(P)-binding domain"/>
    <property type="match status" value="2"/>
</dbReference>
<evidence type="ECO:0000256" key="6">
    <source>
        <dbReference type="ARBA" id="ARBA00022827"/>
    </source>
</evidence>
<dbReference type="Pfam" id="PF13434">
    <property type="entry name" value="Lys_Orn_oxgnase"/>
    <property type="match status" value="1"/>
</dbReference>
<evidence type="ECO:0000256" key="10">
    <source>
        <dbReference type="ARBA" id="ARBA00049248"/>
    </source>
</evidence>
<evidence type="ECO:0000256" key="2">
    <source>
        <dbReference type="ARBA" id="ARBA00004924"/>
    </source>
</evidence>
<dbReference type="GO" id="GO:0016491">
    <property type="term" value="F:oxidoreductase activity"/>
    <property type="evidence" value="ECO:0007669"/>
    <property type="project" value="UniProtKB-KW"/>
</dbReference>
<accession>A0A7S4K8P4</accession>
<keyword evidence="7" id="KW-0521">NADP</keyword>
<dbReference type="EMBL" id="HBKQ01060201">
    <property type="protein sequence ID" value="CAE2287260.1"/>
    <property type="molecule type" value="Transcribed_RNA"/>
</dbReference>